<feature type="domain" description="Helicase C-terminal" evidence="7">
    <location>
        <begin position="345"/>
        <end position="503"/>
    </location>
</feature>
<feature type="domain" description="DEAD-box RNA helicase Q" evidence="8">
    <location>
        <begin position="67"/>
        <end position="95"/>
    </location>
</feature>
<protein>
    <submittedName>
        <fullName evidence="9">DEAD-box ATP-dependent RNA helicase 58, chloroplastic</fullName>
    </submittedName>
</protein>
<dbReference type="AlphaFoldDB" id="A0A2V3INY2"/>
<dbReference type="Proteomes" id="UP000247409">
    <property type="component" value="Unassembled WGS sequence"/>
</dbReference>
<dbReference type="InterPro" id="IPR027417">
    <property type="entry name" value="P-loop_NTPase"/>
</dbReference>
<reference evidence="9 10" key="1">
    <citation type="journal article" date="2018" name="Mol. Biol. Evol.">
        <title>Analysis of the draft genome of the red seaweed Gracilariopsis chorda provides insights into genome size evolution in Rhodophyta.</title>
        <authorList>
            <person name="Lee J."/>
            <person name="Yang E.C."/>
            <person name="Graf L."/>
            <person name="Yang J.H."/>
            <person name="Qiu H."/>
            <person name="Zel Zion U."/>
            <person name="Chan C.X."/>
            <person name="Stephens T.G."/>
            <person name="Weber A.P.M."/>
            <person name="Boo G.H."/>
            <person name="Boo S.M."/>
            <person name="Kim K.M."/>
            <person name="Shin Y."/>
            <person name="Jung M."/>
            <person name="Lee S.J."/>
            <person name="Yim H.S."/>
            <person name="Lee J.H."/>
            <person name="Bhattacharya D."/>
            <person name="Yoon H.S."/>
        </authorList>
    </citation>
    <scope>NUCLEOTIDE SEQUENCE [LARGE SCALE GENOMIC DNA]</scope>
    <source>
        <strain evidence="9 10">SKKU-2015</strain>
        <tissue evidence="9">Whole body</tissue>
    </source>
</reference>
<dbReference type="STRING" id="448386.A0A2V3INY2"/>
<dbReference type="EMBL" id="NBIV01000110">
    <property type="protein sequence ID" value="PXF43795.1"/>
    <property type="molecule type" value="Genomic_DNA"/>
</dbReference>
<evidence type="ECO:0000313" key="10">
    <source>
        <dbReference type="Proteomes" id="UP000247409"/>
    </source>
</evidence>
<accession>A0A2V3INY2</accession>
<proteinExistence type="predicted"/>
<dbReference type="Pfam" id="PF00270">
    <property type="entry name" value="DEAD"/>
    <property type="match status" value="1"/>
</dbReference>
<dbReference type="OrthoDB" id="10256233at2759"/>
<dbReference type="InterPro" id="IPR050547">
    <property type="entry name" value="DEAD_box_RNA_helicases"/>
</dbReference>
<dbReference type="PANTHER" id="PTHR47963">
    <property type="entry name" value="DEAD-BOX ATP-DEPENDENT RNA HELICASE 47, MITOCHONDRIAL"/>
    <property type="match status" value="1"/>
</dbReference>
<evidence type="ECO:0000259" key="6">
    <source>
        <dbReference type="PROSITE" id="PS51192"/>
    </source>
</evidence>
<dbReference type="PROSITE" id="PS51192">
    <property type="entry name" value="HELICASE_ATP_BIND_1"/>
    <property type="match status" value="1"/>
</dbReference>
<dbReference type="PROSITE" id="PS51194">
    <property type="entry name" value="HELICASE_CTER"/>
    <property type="match status" value="1"/>
</dbReference>
<dbReference type="InterPro" id="IPR014001">
    <property type="entry name" value="Helicase_ATP-bd"/>
</dbReference>
<dbReference type="CDD" id="cd18787">
    <property type="entry name" value="SF2_C_DEAD"/>
    <property type="match status" value="1"/>
</dbReference>
<keyword evidence="10" id="KW-1185">Reference proteome</keyword>
<keyword evidence="1" id="KW-0547">Nucleotide-binding</keyword>
<keyword evidence="2" id="KW-0378">Hydrolase</keyword>
<dbReference type="Gene3D" id="3.40.50.300">
    <property type="entry name" value="P-loop containing nucleotide triphosphate hydrolases"/>
    <property type="match status" value="2"/>
</dbReference>
<gene>
    <name evidence="9" type="ORF">BWQ96_06416</name>
</gene>
<organism evidence="9 10">
    <name type="scientific">Gracilariopsis chorda</name>
    <dbReference type="NCBI Taxonomy" id="448386"/>
    <lineage>
        <taxon>Eukaryota</taxon>
        <taxon>Rhodophyta</taxon>
        <taxon>Florideophyceae</taxon>
        <taxon>Rhodymeniophycidae</taxon>
        <taxon>Gracilariales</taxon>
        <taxon>Gracilariaceae</taxon>
        <taxon>Gracilariopsis</taxon>
    </lineage>
</organism>
<dbReference type="InterPro" id="IPR001650">
    <property type="entry name" value="Helicase_C-like"/>
</dbReference>
<dbReference type="PANTHER" id="PTHR47963:SF10">
    <property type="entry name" value="ATP-DEPENDENT RNA HELICASE DDX6_DHH1"/>
    <property type="match status" value="1"/>
</dbReference>
<dbReference type="GO" id="GO:0016787">
    <property type="term" value="F:hydrolase activity"/>
    <property type="evidence" value="ECO:0007669"/>
    <property type="project" value="UniProtKB-KW"/>
</dbReference>
<evidence type="ECO:0000256" key="5">
    <source>
        <dbReference type="PROSITE-ProRule" id="PRU00552"/>
    </source>
</evidence>
<dbReference type="GO" id="GO:0005524">
    <property type="term" value="F:ATP binding"/>
    <property type="evidence" value="ECO:0007669"/>
    <property type="project" value="UniProtKB-KW"/>
</dbReference>
<keyword evidence="4" id="KW-0067">ATP-binding</keyword>
<keyword evidence="3 9" id="KW-0347">Helicase</keyword>
<feature type="domain" description="Helicase ATP-binding" evidence="6">
    <location>
        <begin position="104"/>
        <end position="311"/>
    </location>
</feature>
<comment type="caution">
    <text evidence="9">The sequence shown here is derived from an EMBL/GenBank/DDBJ whole genome shotgun (WGS) entry which is preliminary data.</text>
</comment>
<evidence type="ECO:0000259" key="7">
    <source>
        <dbReference type="PROSITE" id="PS51194"/>
    </source>
</evidence>
<evidence type="ECO:0000256" key="4">
    <source>
        <dbReference type="ARBA" id="ARBA00022840"/>
    </source>
</evidence>
<evidence type="ECO:0000256" key="1">
    <source>
        <dbReference type="ARBA" id="ARBA00022741"/>
    </source>
</evidence>
<feature type="short sequence motif" description="Q motif" evidence="5">
    <location>
        <begin position="67"/>
        <end position="95"/>
    </location>
</feature>
<dbReference type="CDD" id="cd00268">
    <property type="entry name" value="DEADc"/>
    <property type="match status" value="1"/>
</dbReference>
<dbReference type="InterPro" id="IPR044742">
    <property type="entry name" value="DEAD/DEAH_RhlB"/>
</dbReference>
<dbReference type="SMART" id="SM00487">
    <property type="entry name" value="DEXDc"/>
    <property type="match status" value="1"/>
</dbReference>
<name>A0A2V3INY2_9FLOR</name>
<dbReference type="InterPro" id="IPR014014">
    <property type="entry name" value="RNA_helicase_DEAD_Q_motif"/>
</dbReference>
<dbReference type="SMART" id="SM00490">
    <property type="entry name" value="HELICc"/>
    <property type="match status" value="1"/>
</dbReference>
<dbReference type="InterPro" id="IPR011545">
    <property type="entry name" value="DEAD/DEAH_box_helicase_dom"/>
</dbReference>
<evidence type="ECO:0000256" key="3">
    <source>
        <dbReference type="ARBA" id="ARBA00022806"/>
    </source>
</evidence>
<evidence type="ECO:0000259" key="8">
    <source>
        <dbReference type="PROSITE" id="PS51195"/>
    </source>
</evidence>
<dbReference type="GO" id="GO:0003723">
    <property type="term" value="F:RNA binding"/>
    <property type="evidence" value="ECO:0007669"/>
    <property type="project" value="TreeGrafter"/>
</dbReference>
<dbReference type="SUPFAM" id="SSF52540">
    <property type="entry name" value="P-loop containing nucleoside triphosphate hydrolases"/>
    <property type="match status" value="1"/>
</dbReference>
<evidence type="ECO:0000256" key="2">
    <source>
        <dbReference type="ARBA" id="ARBA00022801"/>
    </source>
</evidence>
<dbReference type="Pfam" id="PF00271">
    <property type="entry name" value="Helicase_C"/>
    <property type="match status" value="1"/>
</dbReference>
<evidence type="ECO:0000313" key="9">
    <source>
        <dbReference type="EMBL" id="PXF43795.1"/>
    </source>
</evidence>
<dbReference type="GO" id="GO:0003724">
    <property type="term" value="F:RNA helicase activity"/>
    <property type="evidence" value="ECO:0007669"/>
    <property type="project" value="InterPro"/>
</dbReference>
<dbReference type="PROSITE" id="PS51195">
    <property type="entry name" value="Q_MOTIF"/>
    <property type="match status" value="1"/>
</dbReference>
<sequence length="503" mass="56446">MLSNKSILCPSTFKGNFVYPAPTTPNSAPSHLFHSCSTRKWKPSKLKASRAEQKAVEIRPERAQSFRDAYAGRIQPWLLNRLEQMGFTHPTPVQKSALPTTLPRLNGEIGQDVVIHAQTGSGKTLAYLLPIIATVQPARSATQAMIVVPTQELGMQVYKLLRRLTSAYTVPRDWNEKEHSAYGESIGDESKAVENTESERGVFPVLPMLNQADLRRQKLQLREAAPRVIVGNPHRIAQLVRSKRLRLDLLKVLVVDEFDACLLDTATTSALQTILSVRGREGPRQTILASATVPQHRHFLRQCVRQRWTRQDIVHVWVEQDTNERVPESLSHVYAVCEGRKKLAALRALLLRFNSEFNGNDNIDFNLRAIVFVMTSRNVQQLVSALNAALRQDFPMQKEDPLVGIWDESSVFHRKTALNAFREGSAKVLIGTDVAARGLDVPDISHVFHFDLPTDSDAYLHRAGRTGRQGRPGTSVVLLTPGEQFVISRISNSLSIRFERIGR</sequence>